<feature type="compositionally biased region" description="Basic and acidic residues" evidence="1">
    <location>
        <begin position="36"/>
        <end position="52"/>
    </location>
</feature>
<accession>A0A916X877</accession>
<evidence type="ECO:0000313" key="2">
    <source>
        <dbReference type="EMBL" id="GGC50868.1"/>
    </source>
</evidence>
<sequence length="74" mass="8389">MAKTARTTPIMVTSAMRSLTRWRRERGRNYSTGRTGDNERLGLHRGCGDRGQDPGAILSARTIKADREMRRDVI</sequence>
<evidence type="ECO:0000313" key="3">
    <source>
        <dbReference type="Proteomes" id="UP000637002"/>
    </source>
</evidence>
<protein>
    <submittedName>
        <fullName evidence="2">Uncharacterized protein</fullName>
    </submittedName>
</protein>
<evidence type="ECO:0000256" key="1">
    <source>
        <dbReference type="SAM" id="MobiDB-lite"/>
    </source>
</evidence>
<reference evidence="2" key="1">
    <citation type="journal article" date="2014" name="Int. J. Syst. Evol. Microbiol.">
        <title>Complete genome sequence of Corynebacterium casei LMG S-19264T (=DSM 44701T), isolated from a smear-ripened cheese.</title>
        <authorList>
            <consortium name="US DOE Joint Genome Institute (JGI-PGF)"/>
            <person name="Walter F."/>
            <person name="Albersmeier A."/>
            <person name="Kalinowski J."/>
            <person name="Ruckert C."/>
        </authorList>
    </citation>
    <scope>NUCLEOTIDE SEQUENCE</scope>
    <source>
        <strain evidence="2">CGMCC 1.12919</strain>
    </source>
</reference>
<organism evidence="2 3">
    <name type="scientific">Chelatococcus reniformis</name>
    <dbReference type="NCBI Taxonomy" id="1494448"/>
    <lineage>
        <taxon>Bacteria</taxon>
        <taxon>Pseudomonadati</taxon>
        <taxon>Pseudomonadota</taxon>
        <taxon>Alphaproteobacteria</taxon>
        <taxon>Hyphomicrobiales</taxon>
        <taxon>Chelatococcaceae</taxon>
        <taxon>Chelatococcus</taxon>
    </lineage>
</organism>
<name>A0A916X877_9HYPH</name>
<keyword evidence="3" id="KW-1185">Reference proteome</keyword>
<dbReference type="EMBL" id="BMGG01000001">
    <property type="protein sequence ID" value="GGC50868.1"/>
    <property type="molecule type" value="Genomic_DNA"/>
</dbReference>
<dbReference type="AlphaFoldDB" id="A0A916X877"/>
<proteinExistence type="predicted"/>
<reference evidence="2" key="2">
    <citation type="submission" date="2020-09" db="EMBL/GenBank/DDBJ databases">
        <authorList>
            <person name="Sun Q."/>
            <person name="Zhou Y."/>
        </authorList>
    </citation>
    <scope>NUCLEOTIDE SEQUENCE</scope>
    <source>
        <strain evidence="2">CGMCC 1.12919</strain>
    </source>
</reference>
<dbReference type="Proteomes" id="UP000637002">
    <property type="component" value="Unassembled WGS sequence"/>
</dbReference>
<comment type="caution">
    <text evidence="2">The sequence shown here is derived from an EMBL/GenBank/DDBJ whole genome shotgun (WGS) entry which is preliminary data.</text>
</comment>
<feature type="region of interest" description="Disordered" evidence="1">
    <location>
        <begin position="23"/>
        <end position="63"/>
    </location>
</feature>
<gene>
    <name evidence="2" type="ORF">GCM10010994_07520</name>
</gene>